<dbReference type="OrthoDB" id="3222453at2759"/>
<feature type="compositionally biased region" description="Acidic residues" evidence="1">
    <location>
        <begin position="323"/>
        <end position="332"/>
    </location>
</feature>
<dbReference type="AlphaFoldDB" id="A0A0H2S429"/>
<proteinExistence type="predicted"/>
<evidence type="ECO:0000313" key="3">
    <source>
        <dbReference type="Proteomes" id="UP000053477"/>
    </source>
</evidence>
<name>A0A0H2S429_9AGAM</name>
<organism evidence="2 3">
    <name type="scientific">Schizopora paradoxa</name>
    <dbReference type="NCBI Taxonomy" id="27342"/>
    <lineage>
        <taxon>Eukaryota</taxon>
        <taxon>Fungi</taxon>
        <taxon>Dikarya</taxon>
        <taxon>Basidiomycota</taxon>
        <taxon>Agaricomycotina</taxon>
        <taxon>Agaricomycetes</taxon>
        <taxon>Hymenochaetales</taxon>
        <taxon>Schizoporaceae</taxon>
        <taxon>Schizopora</taxon>
    </lineage>
</organism>
<dbReference type="Proteomes" id="UP000053477">
    <property type="component" value="Unassembled WGS sequence"/>
</dbReference>
<dbReference type="EMBL" id="KQ085891">
    <property type="protein sequence ID" value="KLO18857.1"/>
    <property type="molecule type" value="Genomic_DNA"/>
</dbReference>
<evidence type="ECO:0000256" key="1">
    <source>
        <dbReference type="SAM" id="MobiDB-lite"/>
    </source>
</evidence>
<gene>
    <name evidence="2" type="ORF">SCHPADRAFT_819107</name>
</gene>
<evidence type="ECO:0000313" key="2">
    <source>
        <dbReference type="EMBL" id="KLO18857.1"/>
    </source>
</evidence>
<feature type="region of interest" description="Disordered" evidence="1">
    <location>
        <begin position="321"/>
        <end position="341"/>
    </location>
</feature>
<protein>
    <submittedName>
        <fullName evidence="2">Uncharacterized protein</fullName>
    </submittedName>
</protein>
<sequence length="354" mass="39285">MPPLNPEAEVYVKELRKLRYGFPLYDPDPAQSYDRVRIGDVGHVTDNGCFLRLFNVFYPEGDPINALGVPDGFVLFDEIYRRSHISQAIQPGVICSSHFRRIEGGASFNGGVIPAGLTIRLSCADQQGAALVIKRRAIREETRCGNAFRELILKNYHAWYTFAHDTLQADIRGAEDIFLVTGHILTNEWATATVVEKARNCEIRFNAGDELSPFGGASASLWGSWTSSVSLPLRFGPTSIPPQLTNVHNTALSAPASPTSSIASPISESIVDSVPNQCIFLRAFRVAARPFFLRKIKAAAEPKDENDRDLDEENHRLIAMDVGVDDDDESEDEHGSGKQRDAFEVARDYIFMVR</sequence>
<accession>A0A0H2S429</accession>
<dbReference type="InParanoid" id="A0A0H2S429"/>
<keyword evidence="3" id="KW-1185">Reference proteome</keyword>
<reference evidence="2 3" key="1">
    <citation type="submission" date="2015-04" db="EMBL/GenBank/DDBJ databases">
        <title>Complete genome sequence of Schizopora paradoxa KUC8140, a cosmopolitan wood degrader in East Asia.</title>
        <authorList>
            <consortium name="DOE Joint Genome Institute"/>
            <person name="Min B."/>
            <person name="Park H."/>
            <person name="Jang Y."/>
            <person name="Kim J.-J."/>
            <person name="Kim K.H."/>
            <person name="Pangilinan J."/>
            <person name="Lipzen A."/>
            <person name="Riley R."/>
            <person name="Grigoriev I.V."/>
            <person name="Spatafora J.W."/>
            <person name="Choi I.-G."/>
        </authorList>
    </citation>
    <scope>NUCLEOTIDE SEQUENCE [LARGE SCALE GENOMIC DNA]</scope>
    <source>
        <strain evidence="2 3">KUC8140</strain>
    </source>
</reference>